<keyword evidence="2" id="KW-1185">Reference proteome</keyword>
<sequence>MASFLKCSRSSFLRPLSLKARLFNNTQFLICRVMYHFTNAYTNCSLSNYALELKRKSNLKRARFLPQIN</sequence>
<reference evidence="1 2" key="1">
    <citation type="journal article" date="2024" name="bioRxiv">
        <title>A reference genome for Trichogramma kaykai: A tiny desert-dwelling parasitoid wasp with competing sex-ratio distorters.</title>
        <authorList>
            <person name="Culotta J."/>
            <person name="Lindsey A.R."/>
        </authorList>
    </citation>
    <scope>NUCLEOTIDE SEQUENCE [LARGE SCALE GENOMIC DNA]</scope>
    <source>
        <strain evidence="1 2">KSX58</strain>
    </source>
</reference>
<protein>
    <submittedName>
        <fullName evidence="1">Uncharacterized protein</fullName>
    </submittedName>
</protein>
<proteinExistence type="predicted"/>
<evidence type="ECO:0000313" key="2">
    <source>
        <dbReference type="Proteomes" id="UP001627154"/>
    </source>
</evidence>
<dbReference type="Proteomes" id="UP001627154">
    <property type="component" value="Unassembled WGS sequence"/>
</dbReference>
<evidence type="ECO:0000313" key="1">
    <source>
        <dbReference type="EMBL" id="KAL3384635.1"/>
    </source>
</evidence>
<comment type="caution">
    <text evidence="1">The sequence shown here is derived from an EMBL/GenBank/DDBJ whole genome shotgun (WGS) entry which is preliminary data.</text>
</comment>
<organism evidence="1 2">
    <name type="scientific">Trichogramma kaykai</name>
    <dbReference type="NCBI Taxonomy" id="54128"/>
    <lineage>
        <taxon>Eukaryota</taxon>
        <taxon>Metazoa</taxon>
        <taxon>Ecdysozoa</taxon>
        <taxon>Arthropoda</taxon>
        <taxon>Hexapoda</taxon>
        <taxon>Insecta</taxon>
        <taxon>Pterygota</taxon>
        <taxon>Neoptera</taxon>
        <taxon>Endopterygota</taxon>
        <taxon>Hymenoptera</taxon>
        <taxon>Apocrita</taxon>
        <taxon>Proctotrupomorpha</taxon>
        <taxon>Chalcidoidea</taxon>
        <taxon>Trichogrammatidae</taxon>
        <taxon>Trichogramma</taxon>
    </lineage>
</organism>
<gene>
    <name evidence="1" type="ORF">TKK_019724</name>
</gene>
<accession>A0ABD2VV86</accession>
<name>A0ABD2VV86_9HYME</name>
<dbReference type="AlphaFoldDB" id="A0ABD2VV86"/>
<dbReference type="EMBL" id="JBJJXI010000170">
    <property type="protein sequence ID" value="KAL3384635.1"/>
    <property type="molecule type" value="Genomic_DNA"/>
</dbReference>